<dbReference type="PROSITE" id="PS50231">
    <property type="entry name" value="RICIN_B_LECTIN"/>
    <property type="match status" value="1"/>
</dbReference>
<protein>
    <submittedName>
        <fullName evidence="2">Polypeptide N-acetylgalactosaminyltransferase 11</fullName>
    </submittedName>
</protein>
<organism evidence="2 3">
    <name type="scientific">Saguinus oedipus</name>
    <name type="common">Cotton-top tamarin</name>
    <name type="synonym">Oedipomidas oedipus</name>
    <dbReference type="NCBI Taxonomy" id="9490"/>
    <lineage>
        <taxon>Eukaryota</taxon>
        <taxon>Metazoa</taxon>
        <taxon>Chordata</taxon>
        <taxon>Craniata</taxon>
        <taxon>Vertebrata</taxon>
        <taxon>Euteleostomi</taxon>
        <taxon>Mammalia</taxon>
        <taxon>Eutheria</taxon>
        <taxon>Euarchontoglires</taxon>
        <taxon>Primates</taxon>
        <taxon>Haplorrhini</taxon>
        <taxon>Platyrrhini</taxon>
        <taxon>Cebidae</taxon>
        <taxon>Callitrichinae</taxon>
        <taxon>Saguinus</taxon>
    </lineage>
</organism>
<dbReference type="Proteomes" id="UP001266305">
    <property type="component" value="Unassembled WGS sequence"/>
</dbReference>
<evidence type="ECO:0000313" key="3">
    <source>
        <dbReference type="Proteomes" id="UP001266305"/>
    </source>
</evidence>
<dbReference type="InterPro" id="IPR000772">
    <property type="entry name" value="Ricin_B_lectin"/>
</dbReference>
<dbReference type="CDD" id="cd23440">
    <property type="entry name" value="beta-trefoil_Ricin_GALNT11"/>
    <property type="match status" value="1"/>
</dbReference>
<dbReference type="EMBL" id="JASSZA010000012">
    <property type="protein sequence ID" value="KAK2096915.1"/>
    <property type="molecule type" value="Genomic_DNA"/>
</dbReference>
<gene>
    <name evidence="2" type="primary">GALNT11</name>
    <name evidence="2" type="ORF">P7K49_025949</name>
</gene>
<evidence type="ECO:0000313" key="2">
    <source>
        <dbReference type="EMBL" id="KAK2096915.1"/>
    </source>
</evidence>
<dbReference type="Gene3D" id="2.80.10.50">
    <property type="match status" value="1"/>
</dbReference>
<dbReference type="InterPro" id="IPR035992">
    <property type="entry name" value="Ricin_B-like_lectins"/>
</dbReference>
<feature type="domain" description="Ricin B lectin" evidence="1">
    <location>
        <begin position="80"/>
        <end position="236"/>
    </location>
</feature>
<keyword evidence="3" id="KW-1185">Reference proteome</keyword>
<dbReference type="SUPFAM" id="SSF50370">
    <property type="entry name" value="Ricin B-like lectins"/>
    <property type="match status" value="1"/>
</dbReference>
<dbReference type="Pfam" id="PF00652">
    <property type="entry name" value="Ricin_B_lectin"/>
    <property type="match status" value="1"/>
</dbReference>
<sequence length="237" mass="25452">MRTSSTHVQDLRNVPICAAVTKDPCLAGLEGGVPSVGISYVTAFKSAEAHVNTPRIEASPKRKAGLGGTSGVASRMLTASALLLQLHHLQTNKCLVAQGRASQKGGLVVLKACDYADPDQVFLKIACGSAYALPDCPTDEESIKMASHIWIYNEEHELVLNSLLCLDMSETRSSDPPRLMKCHGSGGSQQWTFGKNNRLYQVSVGQCLRVVDPRDQKGSVAMAICDGSSSQQWHLEG</sequence>
<reference evidence="2 3" key="1">
    <citation type="submission" date="2023-05" db="EMBL/GenBank/DDBJ databases">
        <title>B98-5 Cell Line De Novo Hybrid Assembly: An Optical Mapping Approach.</title>
        <authorList>
            <person name="Kananen K."/>
            <person name="Auerbach J.A."/>
            <person name="Kautto E."/>
            <person name="Blachly J.S."/>
        </authorList>
    </citation>
    <scope>NUCLEOTIDE SEQUENCE [LARGE SCALE GENOMIC DNA]</scope>
    <source>
        <strain evidence="2">B95-8</strain>
        <tissue evidence="2">Cell line</tissue>
    </source>
</reference>
<accession>A0ABQ9UJH8</accession>
<evidence type="ECO:0000259" key="1">
    <source>
        <dbReference type="SMART" id="SM00458"/>
    </source>
</evidence>
<proteinExistence type="predicted"/>
<name>A0ABQ9UJH8_SAGOE</name>
<comment type="caution">
    <text evidence="2">The sequence shown here is derived from an EMBL/GenBank/DDBJ whole genome shotgun (WGS) entry which is preliminary data.</text>
</comment>
<dbReference type="SMART" id="SM00458">
    <property type="entry name" value="RICIN"/>
    <property type="match status" value="1"/>
</dbReference>